<proteinExistence type="predicted"/>
<accession>A0ABW5PNU1</accession>
<reference evidence="3" key="1">
    <citation type="journal article" date="2019" name="Int. J. Syst. Evol. Microbiol.">
        <title>The Global Catalogue of Microorganisms (GCM) 10K type strain sequencing project: providing services to taxonomists for standard genome sequencing and annotation.</title>
        <authorList>
            <consortium name="The Broad Institute Genomics Platform"/>
            <consortium name="The Broad Institute Genome Sequencing Center for Infectious Disease"/>
            <person name="Wu L."/>
            <person name="Ma J."/>
        </authorList>
    </citation>
    <scope>NUCLEOTIDE SEQUENCE [LARGE SCALE GENOMIC DNA]</scope>
    <source>
        <strain evidence="3">TISTR 2241</strain>
    </source>
</reference>
<dbReference type="InterPro" id="IPR027417">
    <property type="entry name" value="P-loop_NTPase"/>
</dbReference>
<feature type="coiled-coil region" evidence="1">
    <location>
        <begin position="201"/>
        <end position="228"/>
    </location>
</feature>
<dbReference type="Pfam" id="PF12532">
    <property type="entry name" value="DUF3732"/>
    <property type="match status" value="1"/>
</dbReference>
<keyword evidence="3" id="KW-1185">Reference proteome</keyword>
<feature type="coiled-coil region" evidence="1">
    <location>
        <begin position="388"/>
        <end position="425"/>
    </location>
</feature>
<evidence type="ECO:0000313" key="3">
    <source>
        <dbReference type="Proteomes" id="UP001597458"/>
    </source>
</evidence>
<sequence>MKLIIWSKKVDKAPRVLKFKPGAINYITGSSRSGKSAIIEVIDYCLGSGGCSIPKIGPIRRYSSWYGLLLSTAEGEKLFARRDPLEQASTDDYFIVEGSPITIPDIPEKNANRDHAKGILERLAQIPRSNSDFNESGSGYKGRASISDMTAFMFQPQRIVANNETMFFEADIEEHARKLREIFPLVLGVVDAETLIKQHLLQEVRRIIERKQRQLEALKINIENFSGEVRGRYIAASQYGLIPALSIKDTNTKVLFERLKNLVSTWKSDNNYWDADGHDLNTGRLSSLREEESTLQAEIMTLRVRLTQLKELSLARATSERNILRQKDRLSSTSWLVEKLVSQHECPLCGNESNTHTKELTKLVETTKKVEAQWKAIELVPPMLDAEEVELRKQISAKELKLRQVKAEREYLQEETEEMQATKEQRAMYIGRLTEFINLHESLNDEGTFANEIATLKEEEAELLKSVNFQAFAQRKETALFKFSRFAGHYGNILDLETGDDLIQLDTNKLSIRVIDDKGRAAWMREIGSGANWLGYHIATLLSLHELFISQDIPYVPSLLAIDQPSQTHFPDRTDSDSEYEELHAVNKVFKALSSGIKRTNGKLQVIVSEHAGKDVIGDLENVNIVERWRYGRKLIPWHWNDEMPIELLGENSNGQFAAEDLLETIIKPTFVREIGYQEGKIEIIDAIFEEKGLSFNAQLLGDKKVLFSGLIDFDLNVKLELTM</sequence>
<evidence type="ECO:0000256" key="1">
    <source>
        <dbReference type="SAM" id="Coils"/>
    </source>
</evidence>
<dbReference type="Gene3D" id="3.40.50.300">
    <property type="entry name" value="P-loop containing nucleotide triphosphate hydrolases"/>
    <property type="match status" value="1"/>
</dbReference>
<gene>
    <name evidence="2" type="ORF">ACFSTF_04295</name>
</gene>
<dbReference type="Proteomes" id="UP001597458">
    <property type="component" value="Unassembled WGS sequence"/>
</dbReference>
<protein>
    <submittedName>
        <fullName evidence="2">DUF3732 domain-containing protein</fullName>
    </submittedName>
</protein>
<keyword evidence="1" id="KW-0175">Coiled coil</keyword>
<dbReference type="InterPro" id="IPR022205">
    <property type="entry name" value="DUF3732"/>
</dbReference>
<evidence type="ECO:0000313" key="2">
    <source>
        <dbReference type="EMBL" id="MFD2616532.1"/>
    </source>
</evidence>
<comment type="caution">
    <text evidence="2">The sequence shown here is derived from an EMBL/GenBank/DDBJ whole genome shotgun (WGS) entry which is preliminary data.</text>
</comment>
<organism evidence="2 3">
    <name type="scientific">Terrilactibacillus laevilacticus</name>
    <dbReference type="NCBI Taxonomy" id="1380157"/>
    <lineage>
        <taxon>Bacteria</taxon>
        <taxon>Bacillati</taxon>
        <taxon>Bacillota</taxon>
        <taxon>Bacilli</taxon>
        <taxon>Bacillales</taxon>
        <taxon>Bacillaceae</taxon>
        <taxon>Terrilactibacillus</taxon>
    </lineage>
</organism>
<name>A0ABW5PNU1_9BACI</name>
<dbReference type="EMBL" id="JBHUMR010000007">
    <property type="protein sequence ID" value="MFD2616532.1"/>
    <property type="molecule type" value="Genomic_DNA"/>
</dbReference>